<name>A0ABX1Y1L5_9BACL</name>
<evidence type="ECO:0000256" key="2">
    <source>
        <dbReference type="ARBA" id="ARBA00022692"/>
    </source>
</evidence>
<keyword evidence="2 6" id="KW-0812">Transmembrane</keyword>
<dbReference type="InterPro" id="IPR023271">
    <property type="entry name" value="Aquaporin-like"/>
</dbReference>
<dbReference type="Proteomes" id="UP000616779">
    <property type="component" value="Unassembled WGS sequence"/>
</dbReference>
<proteinExistence type="inferred from homology"/>
<dbReference type="EMBL" id="WHOA01000165">
    <property type="protein sequence ID" value="NOU74504.1"/>
    <property type="molecule type" value="Genomic_DNA"/>
</dbReference>
<feature type="transmembrane region" description="Helical" evidence="6">
    <location>
        <begin position="189"/>
        <end position="217"/>
    </location>
</feature>
<evidence type="ECO:0000313" key="7">
    <source>
        <dbReference type="EMBL" id="NOU74504.1"/>
    </source>
</evidence>
<sequence>MGFMKQEQIWERTVEAGVKKVQFGYRKQLVLGFLGGAYIALGFLLYIRVSSVFPDPWNDVGSIVGAAFFPLGLILTIIAGGELLTGNMMAVPAAFFSGKIKFHQLVNNWAVITVGNFLGAVFIAYVFGHQVGLTEHGVYLTKLVKLVHAKTAEPFSTAILSGIGCNMLVGLAVWLAYGTDDDAGKIMGIWFPTMAFVAIGFQHVVANMFVIPAAIFANQATWIDFMGNLVPVYMGNLIGGALFVSGVYALVYRHSN</sequence>
<feature type="transmembrane region" description="Helical" evidence="6">
    <location>
        <begin position="61"/>
        <end position="84"/>
    </location>
</feature>
<gene>
    <name evidence="7" type="ORF">GC098_24420</name>
</gene>
<accession>A0ABX1Y1L5</accession>
<dbReference type="RefSeq" id="WP_171645901.1">
    <property type="nucleotide sequence ID" value="NZ_WHOA01000165.1"/>
</dbReference>
<organism evidence="7 8">
    <name type="scientific">Paenibacillus phytorum</name>
    <dbReference type="NCBI Taxonomy" id="2654977"/>
    <lineage>
        <taxon>Bacteria</taxon>
        <taxon>Bacillati</taxon>
        <taxon>Bacillota</taxon>
        <taxon>Bacilli</taxon>
        <taxon>Bacillales</taxon>
        <taxon>Paenibacillaceae</taxon>
        <taxon>Paenibacillus</taxon>
    </lineage>
</organism>
<evidence type="ECO:0000256" key="3">
    <source>
        <dbReference type="ARBA" id="ARBA00022989"/>
    </source>
</evidence>
<evidence type="ECO:0000256" key="6">
    <source>
        <dbReference type="SAM" id="Phobius"/>
    </source>
</evidence>
<evidence type="ECO:0000256" key="1">
    <source>
        <dbReference type="ARBA" id="ARBA00004141"/>
    </source>
</evidence>
<evidence type="ECO:0000256" key="4">
    <source>
        <dbReference type="ARBA" id="ARBA00023136"/>
    </source>
</evidence>
<protein>
    <submittedName>
        <fullName evidence="7">Formate/nitrite transporter</fullName>
    </submittedName>
</protein>
<dbReference type="InterPro" id="IPR000292">
    <property type="entry name" value="For/NO2_transpt"/>
</dbReference>
<comment type="subcellular location">
    <subcellularLocation>
        <location evidence="1">Membrane</location>
        <topology evidence="1">Multi-pass membrane protein</topology>
    </subcellularLocation>
</comment>
<feature type="transmembrane region" description="Helical" evidence="6">
    <location>
        <begin position="29"/>
        <end position="49"/>
    </location>
</feature>
<comment type="caution">
    <text evidence="7">The sequence shown here is derived from an EMBL/GenBank/DDBJ whole genome shotgun (WGS) entry which is preliminary data.</text>
</comment>
<keyword evidence="8" id="KW-1185">Reference proteome</keyword>
<feature type="transmembrane region" description="Helical" evidence="6">
    <location>
        <begin position="105"/>
        <end position="127"/>
    </location>
</feature>
<keyword evidence="3 6" id="KW-1133">Transmembrane helix</keyword>
<dbReference type="PANTHER" id="PTHR30520">
    <property type="entry name" value="FORMATE TRANSPORTER-RELATED"/>
    <property type="match status" value="1"/>
</dbReference>
<comment type="similarity">
    <text evidence="5">Belongs to the FNT transporter (TC 1.A.16) family.</text>
</comment>
<evidence type="ECO:0000256" key="5">
    <source>
        <dbReference type="ARBA" id="ARBA00049660"/>
    </source>
</evidence>
<dbReference type="Gene3D" id="1.20.1080.10">
    <property type="entry name" value="Glycerol uptake facilitator protein"/>
    <property type="match status" value="1"/>
</dbReference>
<evidence type="ECO:0000313" key="8">
    <source>
        <dbReference type="Proteomes" id="UP000616779"/>
    </source>
</evidence>
<dbReference type="PANTHER" id="PTHR30520:SF6">
    <property type="entry name" value="FORMATE_NITRATE FAMILY TRANSPORTER (EUROFUNG)"/>
    <property type="match status" value="1"/>
</dbReference>
<reference evidence="7 8" key="1">
    <citation type="submission" date="2019-10" db="EMBL/GenBank/DDBJ databases">
        <title>Description of Paenibacillus terrestris sp. nov.</title>
        <authorList>
            <person name="Carlier A."/>
            <person name="Qi S."/>
        </authorList>
    </citation>
    <scope>NUCLEOTIDE SEQUENCE [LARGE SCALE GENOMIC DNA]</scope>
    <source>
        <strain evidence="7 8">LMG 31458</strain>
    </source>
</reference>
<keyword evidence="4 6" id="KW-0472">Membrane</keyword>
<dbReference type="Pfam" id="PF01226">
    <property type="entry name" value="Form_Nir_trans"/>
    <property type="match status" value="1"/>
</dbReference>
<feature type="transmembrane region" description="Helical" evidence="6">
    <location>
        <begin position="229"/>
        <end position="251"/>
    </location>
</feature>
<feature type="transmembrane region" description="Helical" evidence="6">
    <location>
        <begin position="155"/>
        <end position="177"/>
    </location>
</feature>